<dbReference type="InterPro" id="IPR014756">
    <property type="entry name" value="Ig_E-set"/>
</dbReference>
<dbReference type="InterPro" id="IPR013783">
    <property type="entry name" value="Ig-like_fold"/>
</dbReference>
<evidence type="ECO:0000313" key="5">
    <source>
        <dbReference type="RefSeq" id="XP_006820351.1"/>
    </source>
</evidence>
<dbReference type="Pfam" id="PF24536">
    <property type="entry name" value="NXPE4_C"/>
    <property type="match status" value="1"/>
</dbReference>
<dbReference type="InterPro" id="IPR026845">
    <property type="entry name" value="NXPH/NXPE"/>
</dbReference>
<reference evidence="5" key="1">
    <citation type="submission" date="2025-08" db="UniProtKB">
        <authorList>
            <consortium name="RefSeq"/>
        </authorList>
    </citation>
    <scope>IDENTIFICATION</scope>
    <source>
        <tissue evidence="5">Testes</tissue>
    </source>
</reference>
<dbReference type="SUPFAM" id="SSF81296">
    <property type="entry name" value="E set domains"/>
    <property type="match status" value="1"/>
</dbReference>
<feature type="domain" description="NXPE C-terminal" evidence="3">
    <location>
        <begin position="322"/>
        <end position="559"/>
    </location>
</feature>
<feature type="transmembrane region" description="Helical" evidence="2">
    <location>
        <begin position="6"/>
        <end position="28"/>
    </location>
</feature>
<dbReference type="Pfam" id="PF06312">
    <property type="entry name" value="Neurexophilin"/>
    <property type="match status" value="1"/>
</dbReference>
<organism evidence="4 5">
    <name type="scientific">Saccoglossus kowalevskii</name>
    <name type="common">Acorn worm</name>
    <dbReference type="NCBI Taxonomy" id="10224"/>
    <lineage>
        <taxon>Eukaryota</taxon>
        <taxon>Metazoa</taxon>
        <taxon>Hemichordata</taxon>
        <taxon>Enteropneusta</taxon>
        <taxon>Harrimaniidae</taxon>
        <taxon>Saccoglossus</taxon>
    </lineage>
</organism>
<evidence type="ECO:0000256" key="2">
    <source>
        <dbReference type="SAM" id="Phobius"/>
    </source>
</evidence>
<protein>
    <submittedName>
        <fullName evidence="5">NXPE family member 3-like</fullName>
    </submittedName>
</protein>
<keyword evidence="2" id="KW-1133">Transmembrane helix</keyword>
<gene>
    <name evidence="5" type="primary">LOC102806331</name>
</gene>
<proteinExistence type="inferred from homology"/>
<dbReference type="PANTHER" id="PTHR16165:SF5">
    <property type="entry name" value="NXPE FAMILY MEMBER 3"/>
    <property type="match status" value="1"/>
</dbReference>
<dbReference type="Gene3D" id="2.60.40.10">
    <property type="entry name" value="Immunoglobulins"/>
    <property type="match status" value="1"/>
</dbReference>
<dbReference type="Proteomes" id="UP000694865">
    <property type="component" value="Unplaced"/>
</dbReference>
<dbReference type="GeneID" id="102806331"/>
<evidence type="ECO:0000259" key="3">
    <source>
        <dbReference type="Pfam" id="PF24536"/>
    </source>
</evidence>
<dbReference type="PANTHER" id="PTHR16165">
    <property type="entry name" value="NXPE FAMILY MEMBER"/>
    <property type="match status" value="1"/>
</dbReference>
<keyword evidence="4" id="KW-1185">Reference proteome</keyword>
<sequence length="561" mass="64380">MASKGFTSILAIVLGIAFVGVLVTMTMLPTSHKVTMKYAAKTIPSSLSWPQVERVGIQEEIRQTGQHTWNISAASKGSYGRTCASQTEVVFLTDVNSISRGDIFDLSVIARDINGRRRTIGGDLWRAVIYNTGSHFASMGRITDHGNGTYTVQFYAGFSGVVKLQIVLVLQREAVKYQREVVLSIESRASWNGIFRSANKTEMSDCFVKREGEWKDKCEYPHPGASGNTVFLCDPPKSLECNTLANISVSKNTRISKTETDILVSHQYLFKAPNAVQVIKSFQDEFTIQRRTVSDYIKYQVPQCEGDLSDTVSDGYWLGTRWYSLVCQNREWHNAREVQKCLQGKHVYFLGDSTTRQWYQQMLQIAGYPMNVTDKNWRNRVDNLPGEYKVSGTDSYDMLVTDLKNNINFTYHHHALSRHPQIPISRFPYFVDIIDGLASPECNYVILISLWAHFDTWTTYSFTERIFLLARGIKHLMDRCQNTIVAIKGSHERNNINNYWILYDMNRILKDEFKGLGVFFIDIWDMNFAYAFSHKMKMSIHMPMHVIKEEVFMFLSHACRK</sequence>
<evidence type="ECO:0000313" key="4">
    <source>
        <dbReference type="Proteomes" id="UP000694865"/>
    </source>
</evidence>
<name>A0ABM0MK10_SACKO</name>
<comment type="similarity">
    <text evidence="1">Belongs to the NXPE family.</text>
</comment>
<dbReference type="InterPro" id="IPR057106">
    <property type="entry name" value="NXPE4_C"/>
</dbReference>
<keyword evidence="2" id="KW-0472">Membrane</keyword>
<accession>A0ABM0MK10</accession>
<keyword evidence="2" id="KW-0812">Transmembrane</keyword>
<evidence type="ECO:0000256" key="1">
    <source>
        <dbReference type="ARBA" id="ARBA00005431"/>
    </source>
</evidence>
<dbReference type="RefSeq" id="XP_006820351.1">
    <property type="nucleotide sequence ID" value="XM_006820288.1"/>
</dbReference>